<dbReference type="InterPro" id="IPR036259">
    <property type="entry name" value="MFS_trans_sf"/>
</dbReference>
<evidence type="ECO:0000256" key="4">
    <source>
        <dbReference type="ARBA" id="ARBA00022692"/>
    </source>
</evidence>
<evidence type="ECO:0000313" key="9">
    <source>
        <dbReference type="EMBL" id="PLT30062.1"/>
    </source>
</evidence>
<feature type="transmembrane region" description="Helical" evidence="7">
    <location>
        <begin position="50"/>
        <end position="67"/>
    </location>
</feature>
<feature type="transmembrane region" description="Helical" evidence="7">
    <location>
        <begin position="73"/>
        <end position="96"/>
    </location>
</feature>
<dbReference type="GO" id="GO:0022857">
    <property type="term" value="F:transmembrane transporter activity"/>
    <property type="evidence" value="ECO:0007669"/>
    <property type="project" value="InterPro"/>
</dbReference>
<feature type="transmembrane region" description="Helical" evidence="7">
    <location>
        <begin position="197"/>
        <end position="215"/>
    </location>
</feature>
<proteinExistence type="predicted"/>
<dbReference type="Gene3D" id="1.20.1250.20">
    <property type="entry name" value="MFS general substrate transporter like domains"/>
    <property type="match status" value="1"/>
</dbReference>
<reference evidence="9 10" key="1">
    <citation type="submission" date="2017-11" db="EMBL/GenBank/DDBJ databases">
        <title>Comparitive Functional Genomics of Dry Heat Resistant strains isolated from the Viking Spacecraft.</title>
        <authorList>
            <person name="Seuylemezian A."/>
            <person name="Cooper K."/>
            <person name="Vaishampayan P."/>
        </authorList>
    </citation>
    <scope>NUCLEOTIDE SEQUENCE [LARGE SCALE GENOMIC DNA]</scope>
    <source>
        <strain evidence="9 10">V1-29</strain>
    </source>
</reference>
<dbReference type="Pfam" id="PF07690">
    <property type="entry name" value="MFS_1"/>
    <property type="match status" value="1"/>
</dbReference>
<dbReference type="SUPFAM" id="SSF103473">
    <property type="entry name" value="MFS general substrate transporter"/>
    <property type="match status" value="1"/>
</dbReference>
<gene>
    <name evidence="9" type="ORF">CUU66_09745</name>
</gene>
<dbReference type="InterPro" id="IPR011701">
    <property type="entry name" value="MFS"/>
</dbReference>
<dbReference type="GO" id="GO:0005886">
    <property type="term" value="C:plasma membrane"/>
    <property type="evidence" value="ECO:0007669"/>
    <property type="project" value="UniProtKB-SubCell"/>
</dbReference>
<dbReference type="PANTHER" id="PTHR42718">
    <property type="entry name" value="MAJOR FACILITATOR SUPERFAMILY MULTIDRUG TRANSPORTER MFSC"/>
    <property type="match status" value="1"/>
</dbReference>
<evidence type="ECO:0000256" key="1">
    <source>
        <dbReference type="ARBA" id="ARBA00004651"/>
    </source>
</evidence>
<evidence type="ECO:0000256" key="2">
    <source>
        <dbReference type="ARBA" id="ARBA00022448"/>
    </source>
</evidence>
<accession>A0A2N5M6V7</accession>
<feature type="transmembrane region" description="Helical" evidence="7">
    <location>
        <begin position="302"/>
        <end position="321"/>
    </location>
</feature>
<name>A0A2N5M6V7_9BACI</name>
<evidence type="ECO:0000256" key="7">
    <source>
        <dbReference type="SAM" id="Phobius"/>
    </source>
</evidence>
<feature type="transmembrane region" description="Helical" evidence="7">
    <location>
        <begin position="396"/>
        <end position="413"/>
    </location>
</feature>
<evidence type="ECO:0000256" key="5">
    <source>
        <dbReference type="ARBA" id="ARBA00022989"/>
    </source>
</evidence>
<feature type="transmembrane region" description="Helical" evidence="7">
    <location>
        <begin position="135"/>
        <end position="157"/>
    </location>
</feature>
<feature type="transmembrane region" description="Helical" evidence="7">
    <location>
        <begin position="371"/>
        <end position="390"/>
    </location>
</feature>
<evidence type="ECO:0000256" key="3">
    <source>
        <dbReference type="ARBA" id="ARBA00022475"/>
    </source>
</evidence>
<protein>
    <submittedName>
        <fullName evidence="9">MFS transporter</fullName>
    </submittedName>
</protein>
<feature type="transmembrane region" description="Helical" evidence="7">
    <location>
        <begin position="272"/>
        <end position="290"/>
    </location>
</feature>
<feature type="transmembrane region" description="Helical" evidence="7">
    <location>
        <begin position="169"/>
        <end position="191"/>
    </location>
</feature>
<organism evidence="9 10">
    <name type="scientific">Peribacillus deserti</name>
    <dbReference type="NCBI Taxonomy" id="673318"/>
    <lineage>
        <taxon>Bacteria</taxon>
        <taxon>Bacillati</taxon>
        <taxon>Bacillota</taxon>
        <taxon>Bacilli</taxon>
        <taxon>Bacillales</taxon>
        <taxon>Bacillaceae</taxon>
        <taxon>Peribacillus</taxon>
    </lineage>
</organism>
<keyword evidence="3" id="KW-1003">Cell membrane</keyword>
<dbReference type="CDD" id="cd17321">
    <property type="entry name" value="MFS_MMR_MDR_like"/>
    <property type="match status" value="1"/>
</dbReference>
<dbReference type="PROSITE" id="PS50850">
    <property type="entry name" value="MFS"/>
    <property type="match status" value="1"/>
</dbReference>
<dbReference type="Gene3D" id="1.20.1720.10">
    <property type="entry name" value="Multidrug resistance protein D"/>
    <property type="match status" value="1"/>
</dbReference>
<keyword evidence="10" id="KW-1185">Reference proteome</keyword>
<comment type="caution">
    <text evidence="9">The sequence shown here is derived from an EMBL/GenBank/DDBJ whole genome shotgun (WGS) entry which is preliminary data.</text>
</comment>
<evidence type="ECO:0000313" key="10">
    <source>
        <dbReference type="Proteomes" id="UP000234748"/>
    </source>
</evidence>
<keyword evidence="6 7" id="KW-0472">Membrane</keyword>
<dbReference type="InterPro" id="IPR020846">
    <property type="entry name" value="MFS_dom"/>
</dbReference>
<evidence type="ECO:0000259" key="8">
    <source>
        <dbReference type="PROSITE" id="PS50850"/>
    </source>
</evidence>
<feature type="domain" description="Major facilitator superfamily (MFS) profile" evidence="8">
    <location>
        <begin position="1"/>
        <end position="416"/>
    </location>
</feature>
<comment type="subcellular location">
    <subcellularLocation>
        <location evidence="1">Cell membrane</location>
        <topology evidence="1">Multi-pass membrane protein</topology>
    </subcellularLocation>
</comment>
<dbReference type="PANTHER" id="PTHR42718:SF46">
    <property type="entry name" value="BLR6921 PROTEIN"/>
    <property type="match status" value="1"/>
</dbReference>
<dbReference type="OrthoDB" id="102502at2"/>
<dbReference type="Proteomes" id="UP000234748">
    <property type="component" value="Unassembled WGS sequence"/>
</dbReference>
<feature type="transmembrane region" description="Helical" evidence="7">
    <location>
        <begin position="108"/>
        <end position="129"/>
    </location>
</feature>
<keyword evidence="4 7" id="KW-0812">Transmembrane</keyword>
<dbReference type="EMBL" id="PGUY01000029">
    <property type="protein sequence ID" value="PLT30062.1"/>
    <property type="molecule type" value="Genomic_DNA"/>
</dbReference>
<feature type="transmembrane region" description="Helical" evidence="7">
    <location>
        <begin position="327"/>
        <end position="350"/>
    </location>
</feature>
<keyword evidence="5 7" id="KW-1133">Transmembrane helix</keyword>
<keyword evidence="2" id="KW-0813">Transport</keyword>
<evidence type="ECO:0000256" key="6">
    <source>
        <dbReference type="ARBA" id="ARBA00023136"/>
    </source>
</evidence>
<feature type="transmembrane region" description="Helical" evidence="7">
    <location>
        <begin position="236"/>
        <end position="260"/>
    </location>
</feature>
<sequence length="428" mass="46448">MIAVALSRIQEDFSLSFTDASWLISTYYLASGIGQPVMGKLADAFGAKRMYVIGLLMIVVSSVAAPFSPSFGWLIGIRVIQAIGSSALFPSGMAMIRASITENQAQALGVLSIFSSVSAAFGPSIGGFLVHFGDWPAIFIINFPIIIAAFVLAIKVLPQQGPKAERKKANIDYPGIVLFSLMIVFWLLFLLDLEKGFSFIKLLSSIVFTILFYIVEKKRNEPFVDVIALKKNTNMSLVYVQFILVNIVFYSIFFGIPLYLQDFRHFDSNTTGLVMLAVAGFGVIVSPITGRWIDRSGSKPPLLAGALSIIIGSLLLVTIQNDSSVPWLFFCLSVLGLSNGFNNLGLQTALYSFVPPAETGAASGLFMTSRYIGTILSSSLLGILFGQLVTTEHLHSMAWTSVIIGGLVLLLTARMPGGKVRRKLQGER</sequence>
<dbReference type="AlphaFoldDB" id="A0A2N5M6V7"/>